<feature type="region of interest" description="Disordered" evidence="1">
    <location>
        <begin position="1"/>
        <end position="128"/>
    </location>
</feature>
<name>A0A4R0RMH0_9APHY</name>
<organism evidence="2 3">
    <name type="scientific">Steccherinum ochraceum</name>
    <dbReference type="NCBI Taxonomy" id="92696"/>
    <lineage>
        <taxon>Eukaryota</taxon>
        <taxon>Fungi</taxon>
        <taxon>Dikarya</taxon>
        <taxon>Basidiomycota</taxon>
        <taxon>Agaricomycotina</taxon>
        <taxon>Agaricomycetes</taxon>
        <taxon>Polyporales</taxon>
        <taxon>Steccherinaceae</taxon>
        <taxon>Steccherinum</taxon>
    </lineage>
</organism>
<sequence>MSTDIDAIFASSKGKAKLTSQPAASSSNPSKPLADAKKKKKTTKTKADAQPHQKKRRCEDDAEVPALGGDPSPSVTTKKPKVAETVVDPSLRATASSQSEKPVKRRTKDEKQFKDSRGNGPRRKTEEGFLVYKEDELGITDQGGDTHLCPFDCQCCF</sequence>
<reference evidence="2 3" key="1">
    <citation type="submission" date="2018-11" db="EMBL/GenBank/DDBJ databases">
        <title>Genome assembly of Steccherinum ochraceum LE-BIN_3174, the white-rot fungus of the Steccherinaceae family (The Residual Polyporoid clade, Polyporales, Basidiomycota).</title>
        <authorList>
            <person name="Fedorova T.V."/>
            <person name="Glazunova O.A."/>
            <person name="Landesman E.O."/>
            <person name="Moiseenko K.V."/>
            <person name="Psurtseva N.V."/>
            <person name="Savinova O.S."/>
            <person name="Shakhova N.V."/>
            <person name="Tyazhelova T.V."/>
            <person name="Vasina D.V."/>
        </authorList>
    </citation>
    <scope>NUCLEOTIDE SEQUENCE [LARGE SCALE GENOMIC DNA]</scope>
    <source>
        <strain evidence="2 3">LE-BIN_3174</strain>
    </source>
</reference>
<evidence type="ECO:0000256" key="1">
    <source>
        <dbReference type="SAM" id="MobiDB-lite"/>
    </source>
</evidence>
<protein>
    <recommendedName>
        <fullName evidence="4">DUF1764 domain-containing protein</fullName>
    </recommendedName>
</protein>
<dbReference type="AlphaFoldDB" id="A0A4R0RMH0"/>
<dbReference type="PANTHER" id="PTHR34066:SF1">
    <property type="entry name" value="DUF1764 FAMILY PROTEIN"/>
    <property type="match status" value="1"/>
</dbReference>
<dbReference type="EMBL" id="RWJN01000137">
    <property type="protein sequence ID" value="TCD66379.1"/>
    <property type="molecule type" value="Genomic_DNA"/>
</dbReference>
<dbReference type="Proteomes" id="UP000292702">
    <property type="component" value="Unassembled WGS sequence"/>
</dbReference>
<dbReference type="InterPro" id="IPR013885">
    <property type="entry name" value="DUF1764_euk"/>
</dbReference>
<evidence type="ECO:0008006" key="4">
    <source>
        <dbReference type="Google" id="ProtNLM"/>
    </source>
</evidence>
<evidence type="ECO:0000313" key="3">
    <source>
        <dbReference type="Proteomes" id="UP000292702"/>
    </source>
</evidence>
<proteinExistence type="predicted"/>
<feature type="compositionally biased region" description="Polar residues" evidence="1">
    <location>
        <begin position="18"/>
        <end position="30"/>
    </location>
</feature>
<dbReference type="Pfam" id="PF08576">
    <property type="entry name" value="DUF1764"/>
    <property type="match status" value="1"/>
</dbReference>
<dbReference type="PANTHER" id="PTHR34066">
    <property type="entry name" value="GROWTH FACTOR 2"/>
    <property type="match status" value="1"/>
</dbReference>
<keyword evidence="3" id="KW-1185">Reference proteome</keyword>
<dbReference type="OrthoDB" id="20835at2759"/>
<comment type="caution">
    <text evidence="2">The sequence shown here is derived from an EMBL/GenBank/DDBJ whole genome shotgun (WGS) entry which is preliminary data.</text>
</comment>
<gene>
    <name evidence="2" type="ORF">EIP91_001428</name>
</gene>
<accession>A0A4R0RMH0</accession>
<feature type="compositionally biased region" description="Basic and acidic residues" evidence="1">
    <location>
        <begin position="107"/>
        <end position="128"/>
    </location>
</feature>
<evidence type="ECO:0000313" key="2">
    <source>
        <dbReference type="EMBL" id="TCD66379.1"/>
    </source>
</evidence>